<sequence>MGYLSEFGWPLFKDHKYPLFNCDMELCFTRNTDDDALLKREIFKENGNEVRKIVVGLEDGKIIIDEFTIRIPFIEYNPLQKVLFINDLTKISQEKRYTINFKALQSIEERNIKGKTIKIDLTSQYRSENPPVFCGFVFQTNKLNTQDHDPGEFDHCCLRNYRFEINGKSYPTERQMKILRILNFANLMMIQWLIN</sequence>
<reference evidence="1 2" key="1">
    <citation type="submission" date="2023-01" db="EMBL/GenBank/DDBJ databases">
        <authorList>
            <person name="Whitehead M."/>
        </authorList>
    </citation>
    <scope>NUCLEOTIDE SEQUENCE [LARGE SCALE GENOMIC DNA]</scope>
</reference>
<organism evidence="1 2">
    <name type="scientific">Macrosiphum euphorbiae</name>
    <name type="common">potato aphid</name>
    <dbReference type="NCBI Taxonomy" id="13131"/>
    <lineage>
        <taxon>Eukaryota</taxon>
        <taxon>Metazoa</taxon>
        <taxon>Ecdysozoa</taxon>
        <taxon>Arthropoda</taxon>
        <taxon>Hexapoda</taxon>
        <taxon>Insecta</taxon>
        <taxon>Pterygota</taxon>
        <taxon>Neoptera</taxon>
        <taxon>Paraneoptera</taxon>
        <taxon>Hemiptera</taxon>
        <taxon>Sternorrhyncha</taxon>
        <taxon>Aphidomorpha</taxon>
        <taxon>Aphidoidea</taxon>
        <taxon>Aphididae</taxon>
        <taxon>Macrosiphini</taxon>
        <taxon>Macrosiphum</taxon>
    </lineage>
</organism>
<gene>
    <name evidence="1" type="ORF">MEUPH1_LOCUS5727</name>
</gene>
<dbReference type="EMBL" id="CARXXK010000001">
    <property type="protein sequence ID" value="CAI6349127.1"/>
    <property type="molecule type" value="Genomic_DNA"/>
</dbReference>
<proteinExistence type="predicted"/>
<dbReference type="Proteomes" id="UP001160148">
    <property type="component" value="Unassembled WGS sequence"/>
</dbReference>
<dbReference type="AlphaFoldDB" id="A0AAV0W112"/>
<protein>
    <submittedName>
        <fullName evidence="1">Uncharacterized protein</fullName>
    </submittedName>
</protein>
<evidence type="ECO:0000313" key="2">
    <source>
        <dbReference type="Proteomes" id="UP001160148"/>
    </source>
</evidence>
<keyword evidence="2" id="KW-1185">Reference proteome</keyword>
<name>A0AAV0W112_9HEMI</name>
<accession>A0AAV0W112</accession>
<comment type="caution">
    <text evidence="1">The sequence shown here is derived from an EMBL/GenBank/DDBJ whole genome shotgun (WGS) entry which is preliminary data.</text>
</comment>
<evidence type="ECO:0000313" key="1">
    <source>
        <dbReference type="EMBL" id="CAI6349127.1"/>
    </source>
</evidence>